<protein>
    <submittedName>
        <fullName evidence="2">Uncharacterized protein</fullName>
    </submittedName>
</protein>
<dbReference type="Proteomes" id="UP000469424">
    <property type="component" value="Unassembled WGS sequence"/>
</dbReference>
<keyword evidence="1" id="KW-0732">Signal</keyword>
<evidence type="ECO:0000313" key="3">
    <source>
        <dbReference type="Proteomes" id="UP000469424"/>
    </source>
</evidence>
<evidence type="ECO:0000313" key="2">
    <source>
        <dbReference type="EMBL" id="MST70849.1"/>
    </source>
</evidence>
<gene>
    <name evidence="2" type="ORF">FYJ65_05790</name>
</gene>
<accession>A0A6N7XLN2</accession>
<keyword evidence="3" id="KW-1185">Reference proteome</keyword>
<reference evidence="2 3" key="1">
    <citation type="submission" date="2019-08" db="EMBL/GenBank/DDBJ databases">
        <title>In-depth cultivation of the pig gut microbiome towards novel bacterial diversity and tailored functional studies.</title>
        <authorList>
            <person name="Wylensek D."/>
            <person name="Hitch T.C.A."/>
            <person name="Clavel T."/>
        </authorList>
    </citation>
    <scope>NUCLEOTIDE SEQUENCE [LARGE SCALE GENOMIC DNA]</scope>
    <source>
        <strain evidence="2 3">WCA-MUC-591-APC-4B</strain>
    </source>
</reference>
<comment type="caution">
    <text evidence="2">The sequence shown here is derived from an EMBL/GenBank/DDBJ whole genome shotgun (WGS) entry which is preliminary data.</text>
</comment>
<organism evidence="2 3">
    <name type="scientific">Mogibacterium kristiansenii</name>
    <dbReference type="NCBI Taxonomy" id="2606708"/>
    <lineage>
        <taxon>Bacteria</taxon>
        <taxon>Bacillati</taxon>
        <taxon>Bacillota</taxon>
        <taxon>Clostridia</taxon>
        <taxon>Peptostreptococcales</taxon>
        <taxon>Anaerovoracaceae</taxon>
        <taxon>Mogibacterium</taxon>
    </lineage>
</organism>
<feature type="signal peptide" evidence="1">
    <location>
        <begin position="1"/>
        <end position="25"/>
    </location>
</feature>
<evidence type="ECO:0000256" key="1">
    <source>
        <dbReference type="SAM" id="SignalP"/>
    </source>
</evidence>
<dbReference type="RefSeq" id="WP_154554411.1">
    <property type="nucleotide sequence ID" value="NZ_VUNA01000009.1"/>
</dbReference>
<name>A0A6N7XLN2_9FIRM</name>
<sequence length="216" mass="24038">MKHKNTMYLILLTIFILSLPICAYADNSVIISKDDFSTDTEFQNAIDNAFENYENFTIVLDDDTISPVLSMSASPLSADAVLYNVKNVQNKSNSFGKDYLNVSGDPGITIGLSHAKTKSYALQFGATFGCDKSFIANATWGSSKGSTLTYSGTWKVPSKANGKQVKRGYLHMRPEYKVKSYTVYHKNYGTNKWIKDGSSTTKKAYGVNIRKTFTYK</sequence>
<dbReference type="EMBL" id="VUNA01000009">
    <property type="protein sequence ID" value="MST70849.1"/>
    <property type="molecule type" value="Genomic_DNA"/>
</dbReference>
<dbReference type="AlphaFoldDB" id="A0A6N7XLN2"/>
<feature type="chain" id="PRO_5026668724" evidence="1">
    <location>
        <begin position="26"/>
        <end position="216"/>
    </location>
</feature>
<proteinExistence type="predicted"/>